<evidence type="ECO:0000313" key="1">
    <source>
        <dbReference type="EMBL" id="MDP9792602.1"/>
    </source>
</evidence>
<evidence type="ECO:0008006" key="3">
    <source>
        <dbReference type="Google" id="ProtNLM"/>
    </source>
</evidence>
<keyword evidence="2" id="KW-1185">Reference proteome</keyword>
<sequence length="324" mass="33957">MSDSMSSYVIRTPADMLGMVPYLLGFHPSDSLVALMLDAGHRARGAARADLGTPADVIIDDLAKAAAYRNADTVIVVGYGPQSARGQIGQVTVALAERIRSVYSLLVADGRYYCLSPHCTCTARTGLPIDPAATAVAALATVDGLTALPSRDAVIAQVQPDPAAQTAISAAMSSPASADRPDRASLQSIQDLRALLDRAETGIRLSDGQVAGLAQALMLPPVRDLAWQATSGLMWQRNLWLDVTRRVPDQYVAAPAALAAWCCWLRGESTLARAAAQRAVAAYPCYTLALLIVAGLEAGLPAWELVGHWPALPADSADGGTQSS</sequence>
<accession>A0ABT9MMG6</accession>
<dbReference type="RefSeq" id="WP_306827476.1">
    <property type="nucleotide sequence ID" value="NZ_JAUSRA010000001.1"/>
</dbReference>
<dbReference type="InterPro" id="IPR025447">
    <property type="entry name" value="DUF4192"/>
</dbReference>
<evidence type="ECO:0000313" key="2">
    <source>
        <dbReference type="Proteomes" id="UP001240984"/>
    </source>
</evidence>
<organism evidence="1 2">
    <name type="scientific">Catenuloplanes nepalensis</name>
    <dbReference type="NCBI Taxonomy" id="587533"/>
    <lineage>
        <taxon>Bacteria</taxon>
        <taxon>Bacillati</taxon>
        <taxon>Actinomycetota</taxon>
        <taxon>Actinomycetes</taxon>
        <taxon>Micromonosporales</taxon>
        <taxon>Micromonosporaceae</taxon>
        <taxon>Catenuloplanes</taxon>
    </lineage>
</organism>
<comment type="caution">
    <text evidence="1">The sequence shown here is derived from an EMBL/GenBank/DDBJ whole genome shotgun (WGS) entry which is preliminary data.</text>
</comment>
<protein>
    <recommendedName>
        <fullName evidence="3">DUF4192 domain-containing protein</fullName>
    </recommendedName>
</protein>
<dbReference type="EMBL" id="JAUSRA010000001">
    <property type="protein sequence ID" value="MDP9792602.1"/>
    <property type="molecule type" value="Genomic_DNA"/>
</dbReference>
<gene>
    <name evidence="1" type="ORF">J2S43_001114</name>
</gene>
<proteinExistence type="predicted"/>
<dbReference type="Proteomes" id="UP001240984">
    <property type="component" value="Unassembled WGS sequence"/>
</dbReference>
<dbReference type="Pfam" id="PF13830">
    <property type="entry name" value="DUF4192"/>
    <property type="match status" value="1"/>
</dbReference>
<name>A0ABT9MMG6_9ACTN</name>
<reference evidence="1 2" key="1">
    <citation type="submission" date="2023-07" db="EMBL/GenBank/DDBJ databases">
        <title>Sequencing the genomes of 1000 actinobacteria strains.</title>
        <authorList>
            <person name="Klenk H.-P."/>
        </authorList>
    </citation>
    <scope>NUCLEOTIDE SEQUENCE [LARGE SCALE GENOMIC DNA]</scope>
    <source>
        <strain evidence="1 2">DSM 44710</strain>
    </source>
</reference>